<proteinExistence type="predicted"/>
<dbReference type="AlphaFoldDB" id="L8EBH5"/>
<dbReference type="OrthoDB" id="47802at2759"/>
<accession>L8EBH5</accession>
<sequence length="67" mass="7810">MELTLLLDAMTARLIFMELLSVIKKLASVWDPLVSSLIWTGLQTVDICRQMMEMGKDFFIECQEERK</sequence>
<name>L8EBH5_HUMAN</name>
<protein>
    <submittedName>
        <fullName evidence="1">Alternative protein EML5</fullName>
    </submittedName>
</protein>
<evidence type="ECO:0000313" key="1">
    <source>
        <dbReference type="EMBL" id="CCQ43933.1"/>
    </source>
</evidence>
<dbReference type="ChiTaRS" id="EML5">
    <property type="organism name" value="human"/>
</dbReference>
<gene>
    <name evidence="1" type="primary">EML5</name>
</gene>
<reference evidence="1" key="1">
    <citation type="journal article" date="2013" name="PLoS ONE">
        <title>Direct detection of alternative open reading frames translation products in human significantly expands the proteome.</title>
        <authorList>
            <person name="Vanderperre B."/>
            <person name="Lucier J.-F."/>
            <person name="Motard J."/>
            <person name="Tremblay G."/>
            <person name="Vanderperre S."/>
            <person name="Wisztorski M."/>
            <person name="Salzet M."/>
            <person name="Boisvert F.-M."/>
            <person name="Roucou X."/>
        </authorList>
    </citation>
    <scope>NUCLEOTIDE SEQUENCE</scope>
</reference>
<dbReference type="EMBL" id="HF584436">
    <property type="protein sequence ID" value="CCQ43933.1"/>
    <property type="molecule type" value="Genomic_DNA"/>
</dbReference>
<organism evidence="1">
    <name type="scientific">Homo sapiens</name>
    <name type="common">Human</name>
    <dbReference type="NCBI Taxonomy" id="9606"/>
    <lineage>
        <taxon>Eukaryota</taxon>
        <taxon>Metazoa</taxon>
        <taxon>Chordata</taxon>
        <taxon>Craniata</taxon>
        <taxon>Vertebrata</taxon>
        <taxon>Euteleostomi</taxon>
        <taxon>Mammalia</taxon>
        <taxon>Eutheria</taxon>
        <taxon>Euarchontoglires</taxon>
        <taxon>Primates</taxon>
        <taxon>Haplorrhini</taxon>
        <taxon>Catarrhini</taxon>
        <taxon>Hominidae</taxon>
        <taxon>Homo</taxon>
    </lineage>
</organism>